<organism evidence="3">
    <name type="scientific">marine metagenome</name>
    <dbReference type="NCBI Taxonomy" id="408172"/>
    <lineage>
        <taxon>unclassified sequences</taxon>
        <taxon>metagenomes</taxon>
        <taxon>ecological metagenomes</taxon>
    </lineage>
</organism>
<feature type="domain" description="Sugar fermentation stimulation protein C-terminal" evidence="1">
    <location>
        <begin position="83"/>
        <end position="219"/>
    </location>
</feature>
<evidence type="ECO:0000259" key="1">
    <source>
        <dbReference type="Pfam" id="PF03749"/>
    </source>
</evidence>
<dbReference type="HAMAP" id="MF_00095">
    <property type="entry name" value="SfsA"/>
    <property type="match status" value="1"/>
</dbReference>
<evidence type="ECO:0000313" key="3">
    <source>
        <dbReference type="EMBL" id="SUZ77072.1"/>
    </source>
</evidence>
<protein>
    <recommendedName>
        <fullName evidence="4">Sugar fermentation stimulation protein C-terminal domain-containing protein</fullName>
    </recommendedName>
</protein>
<dbReference type="PANTHER" id="PTHR30545:SF2">
    <property type="entry name" value="SUGAR FERMENTATION STIMULATION PROTEIN A"/>
    <property type="match status" value="1"/>
</dbReference>
<reference evidence="3" key="1">
    <citation type="submission" date="2018-05" db="EMBL/GenBank/DDBJ databases">
        <authorList>
            <person name="Lanie J.A."/>
            <person name="Ng W.-L."/>
            <person name="Kazmierczak K.M."/>
            <person name="Andrzejewski T.M."/>
            <person name="Davidsen T.M."/>
            <person name="Wayne K.J."/>
            <person name="Tettelin H."/>
            <person name="Glass J.I."/>
            <person name="Rusch D."/>
            <person name="Podicherti R."/>
            <person name="Tsui H.-C.T."/>
            <person name="Winkler M.E."/>
        </authorList>
    </citation>
    <scope>NUCLEOTIDE SEQUENCE</scope>
</reference>
<proteinExistence type="inferred from homology"/>
<dbReference type="GO" id="GO:0003677">
    <property type="term" value="F:DNA binding"/>
    <property type="evidence" value="ECO:0007669"/>
    <property type="project" value="InterPro"/>
</dbReference>
<evidence type="ECO:0000259" key="2">
    <source>
        <dbReference type="Pfam" id="PF17746"/>
    </source>
</evidence>
<evidence type="ECO:0008006" key="4">
    <source>
        <dbReference type="Google" id="ProtNLM"/>
    </source>
</evidence>
<gene>
    <name evidence="3" type="ORF">METZ01_LOCUS29926</name>
</gene>
<feature type="domain" description="SfsA N-terminal OB" evidence="2">
    <location>
        <begin position="13"/>
        <end position="78"/>
    </location>
</feature>
<name>A0A381QCM1_9ZZZZ</name>
<dbReference type="NCBIfam" id="TIGR00230">
    <property type="entry name" value="sfsA"/>
    <property type="match status" value="1"/>
</dbReference>
<dbReference type="InterPro" id="IPR040452">
    <property type="entry name" value="SfsA_C"/>
</dbReference>
<accession>A0A381QCM1</accession>
<dbReference type="InterPro" id="IPR005224">
    <property type="entry name" value="SfsA"/>
</dbReference>
<sequence length="241" mass="27273">MNIKGPLIQAKFVERPNRFITIIDINGIQYRSHLPDPGRLKELLRPGANLLVRPAPENSERKTRYSTVMVNHDGQLISLVSSLPNQFVKEALVKNELPMFINHTLLRPEISVGSHRFDFLLQDIDGKNFYLEVKSVTFVENGVAQFPDAVTVRGAKHALALKNLVENGKKAGILFVCQRSDAVSFRPMWERDPTLAKEVLKANRSGVKVWCITLNVSETEMTFHQEIPVNLESPKNSIEFD</sequence>
<dbReference type="InterPro" id="IPR041465">
    <property type="entry name" value="SfsA_N"/>
</dbReference>
<dbReference type="PANTHER" id="PTHR30545">
    <property type="entry name" value="SUGAR FERMENTATION STIMULATION PROTEIN A"/>
    <property type="match status" value="1"/>
</dbReference>
<dbReference type="AlphaFoldDB" id="A0A381QCM1"/>
<dbReference type="Pfam" id="PF03749">
    <property type="entry name" value="SfsA"/>
    <property type="match status" value="1"/>
</dbReference>
<dbReference type="Gene3D" id="3.40.1350.60">
    <property type="match status" value="1"/>
</dbReference>
<dbReference type="EMBL" id="UINC01001302">
    <property type="protein sequence ID" value="SUZ77072.1"/>
    <property type="molecule type" value="Genomic_DNA"/>
</dbReference>
<dbReference type="Pfam" id="PF17746">
    <property type="entry name" value="SfsA_N"/>
    <property type="match status" value="1"/>
</dbReference>
<dbReference type="CDD" id="cd22359">
    <property type="entry name" value="SfsA-like_bacterial"/>
    <property type="match status" value="1"/>
</dbReference>
<dbReference type="Gene3D" id="2.40.50.580">
    <property type="match status" value="1"/>
</dbReference>